<keyword evidence="5" id="KW-1185">Reference proteome</keyword>
<feature type="domain" description="Peptidase M16 N-terminal" evidence="2">
    <location>
        <begin position="45"/>
        <end position="174"/>
    </location>
</feature>
<dbReference type="PANTHER" id="PTHR11851">
    <property type="entry name" value="METALLOPROTEASE"/>
    <property type="match status" value="1"/>
</dbReference>
<dbReference type="GO" id="GO:0046872">
    <property type="term" value="F:metal ion binding"/>
    <property type="evidence" value="ECO:0007669"/>
    <property type="project" value="InterPro"/>
</dbReference>
<evidence type="ECO:0000313" key="4">
    <source>
        <dbReference type="EMBL" id="RGP36202.1"/>
    </source>
</evidence>
<dbReference type="InterPro" id="IPR011765">
    <property type="entry name" value="Pept_M16_N"/>
</dbReference>
<dbReference type="RefSeq" id="WP_118154232.1">
    <property type="nucleotide sequence ID" value="NZ_QWEY01000009.1"/>
</dbReference>
<proteinExistence type="predicted"/>
<sequence length="436" mass="46657">MKLLKLAALLLTFALPAHAEIEIQTVTSPGGITAWLAPEPGIPFTALEIRFRGGTSLDAPGKRGAINLMTALIEEGTGDLDSVGFARARDSLAASYSFSADQDSIGVSARFLTENRDQAVDLLRRALTEPRFDPEAIDRVRGQVLAGLRADAKDPGTLASQRLRAMAFADHPYATTGDGTIDSVTTLTRDDMLAAHRATIARDRIYVAAAGDITAAELGPLLDTLLGGLPETGAPLPDRAPMNLTGGITVQDFPGPQATVLFAHEGIKRDDPDFFAASILNEILGGGRFSARLMTEVRDRRGLTYGIGSYLIGYDQAEMLMGQFSSANGTVGQAIEVIRDEWRKIATEGVTEAELDRTKTYLTGNYPLRFDGNGPIAAMLVGMQMIGLSPDYPQTRNAKVEAVTMGDVKRVAATLFREGDLRFVVVGQPEGITTTD</sequence>
<feature type="signal peptide" evidence="1">
    <location>
        <begin position="1"/>
        <end position="19"/>
    </location>
</feature>
<name>A0A411YZH2_9RHOB</name>
<dbReference type="Pfam" id="PF05193">
    <property type="entry name" value="Peptidase_M16_C"/>
    <property type="match status" value="1"/>
</dbReference>
<dbReference type="Pfam" id="PF00675">
    <property type="entry name" value="Peptidase_M16"/>
    <property type="match status" value="1"/>
</dbReference>
<dbReference type="InterPro" id="IPR007863">
    <property type="entry name" value="Peptidase_M16_C"/>
</dbReference>
<dbReference type="AlphaFoldDB" id="A0A411YZH2"/>
<comment type="caution">
    <text evidence="4">The sequence shown here is derived from an EMBL/GenBank/DDBJ whole genome shotgun (WGS) entry which is preliminary data.</text>
</comment>
<dbReference type="EMBL" id="QWEY01000009">
    <property type="protein sequence ID" value="RGP36202.1"/>
    <property type="molecule type" value="Genomic_DNA"/>
</dbReference>
<dbReference type="InterPro" id="IPR011249">
    <property type="entry name" value="Metalloenz_LuxS/M16"/>
</dbReference>
<feature type="domain" description="Peptidase M16 C-terminal" evidence="3">
    <location>
        <begin position="187"/>
        <end position="361"/>
    </location>
</feature>
<evidence type="ECO:0000259" key="2">
    <source>
        <dbReference type="Pfam" id="PF00675"/>
    </source>
</evidence>
<organism evidence="4 5">
    <name type="scientific">Pseudotabrizicola alkalilacus</name>
    <dbReference type="NCBI Taxonomy" id="2305252"/>
    <lineage>
        <taxon>Bacteria</taxon>
        <taxon>Pseudomonadati</taxon>
        <taxon>Pseudomonadota</taxon>
        <taxon>Alphaproteobacteria</taxon>
        <taxon>Rhodobacterales</taxon>
        <taxon>Paracoccaceae</taxon>
        <taxon>Pseudotabrizicola</taxon>
    </lineage>
</organism>
<evidence type="ECO:0000259" key="3">
    <source>
        <dbReference type="Pfam" id="PF05193"/>
    </source>
</evidence>
<evidence type="ECO:0000313" key="5">
    <source>
        <dbReference type="Proteomes" id="UP000284547"/>
    </source>
</evidence>
<evidence type="ECO:0000256" key="1">
    <source>
        <dbReference type="SAM" id="SignalP"/>
    </source>
</evidence>
<feature type="chain" id="PRO_5019585478" evidence="1">
    <location>
        <begin position="20"/>
        <end position="436"/>
    </location>
</feature>
<reference evidence="4 5" key="1">
    <citation type="submission" date="2018-08" db="EMBL/GenBank/DDBJ databases">
        <title>Flavobacterium tibetense sp. nov., isolated from a wetland YonghuCo on Tibetan Plateau.</title>
        <authorList>
            <person name="Phurbu D."/>
            <person name="Lu H."/>
            <person name="Xing P."/>
        </authorList>
    </citation>
    <scope>NUCLEOTIDE SEQUENCE [LARGE SCALE GENOMIC DNA]</scope>
    <source>
        <strain evidence="4 5">DJC</strain>
    </source>
</reference>
<dbReference type="Proteomes" id="UP000284547">
    <property type="component" value="Unassembled WGS sequence"/>
</dbReference>
<keyword evidence="1" id="KW-0732">Signal</keyword>
<dbReference type="OrthoDB" id="9811314at2"/>
<dbReference type="SUPFAM" id="SSF63411">
    <property type="entry name" value="LuxS/MPP-like metallohydrolase"/>
    <property type="match status" value="2"/>
</dbReference>
<dbReference type="Gene3D" id="3.30.830.10">
    <property type="entry name" value="Metalloenzyme, LuxS/M16 peptidase-like"/>
    <property type="match status" value="2"/>
</dbReference>
<gene>
    <name evidence="4" type="ORF">D1012_15535</name>
</gene>
<dbReference type="InterPro" id="IPR050361">
    <property type="entry name" value="MPP/UQCRC_Complex"/>
</dbReference>
<dbReference type="PANTHER" id="PTHR11851:SF224">
    <property type="entry name" value="PROCESSING PROTEASE"/>
    <property type="match status" value="1"/>
</dbReference>
<protein>
    <submittedName>
        <fullName evidence="4">Insulinase family protein</fullName>
    </submittedName>
</protein>
<accession>A0A411YZH2</accession>